<accession>A0ABN7K367</accession>
<dbReference type="InterPro" id="IPR036700">
    <property type="entry name" value="BOBF_sf"/>
</dbReference>
<evidence type="ECO:0008006" key="4">
    <source>
        <dbReference type="Google" id="ProtNLM"/>
    </source>
</evidence>
<dbReference type="PANTHER" id="PTHR36571:SF1">
    <property type="entry name" value="PROTEIN YGIW"/>
    <property type="match status" value="1"/>
</dbReference>
<evidence type="ECO:0000313" key="3">
    <source>
        <dbReference type="Proteomes" id="UP000789803"/>
    </source>
</evidence>
<dbReference type="NCBIfam" id="NF033674">
    <property type="entry name" value="stress_OB_fold"/>
    <property type="match status" value="1"/>
</dbReference>
<keyword evidence="3" id="KW-1185">Reference proteome</keyword>
<keyword evidence="1" id="KW-0732">Signal</keyword>
<proteinExistence type="predicted"/>
<comment type="caution">
    <text evidence="2">The sequence shown here is derived from an EMBL/GenBank/DDBJ whole genome shotgun (WGS) entry which is preliminary data.</text>
</comment>
<name>A0ABN7K367_9BACT</name>
<gene>
    <name evidence="2" type="ORF">LMG7974_00175</name>
</gene>
<sequence length="116" mass="13423">MLRWCLSFMVFVIFVFANEGFVSAKSMADLKLISVKEALDLKDDARVMLRGKIKSQIKSEHYIFIDENNDTIEIEIDDDKWHGVVVDENTHLQIVGKIDKDFFKTSVDVKSLKVLR</sequence>
<reference evidence="2 3" key="1">
    <citation type="submission" date="2020-11" db="EMBL/GenBank/DDBJ databases">
        <authorList>
            <person name="Peeters C."/>
        </authorList>
    </citation>
    <scope>NUCLEOTIDE SEQUENCE [LARGE SCALE GENOMIC DNA]</scope>
    <source>
        <strain evidence="2 3">LMG 7974</strain>
    </source>
</reference>
<dbReference type="EMBL" id="CAJHOF010000001">
    <property type="protein sequence ID" value="CAD7286967.1"/>
    <property type="molecule type" value="Genomic_DNA"/>
</dbReference>
<dbReference type="Pfam" id="PF04076">
    <property type="entry name" value="BOF"/>
    <property type="match status" value="1"/>
</dbReference>
<dbReference type="Proteomes" id="UP000789803">
    <property type="component" value="Unassembled WGS sequence"/>
</dbReference>
<evidence type="ECO:0000256" key="1">
    <source>
        <dbReference type="ARBA" id="ARBA00022729"/>
    </source>
</evidence>
<protein>
    <recommendedName>
        <fullName evidence="4">Bacterial OB-fold domain-containing protein</fullName>
    </recommendedName>
</protein>
<evidence type="ECO:0000313" key="2">
    <source>
        <dbReference type="EMBL" id="CAD7286967.1"/>
    </source>
</evidence>
<dbReference type="PANTHER" id="PTHR36571">
    <property type="entry name" value="PROTEIN YGIW"/>
    <property type="match status" value="1"/>
</dbReference>
<dbReference type="Gene3D" id="2.40.50.200">
    <property type="entry name" value="Bacterial OB-fold"/>
    <property type="match status" value="1"/>
</dbReference>
<dbReference type="SUPFAM" id="SSF101756">
    <property type="entry name" value="Hypothetical protein YgiW"/>
    <property type="match status" value="1"/>
</dbReference>
<dbReference type="RefSeq" id="WP_229932001.1">
    <property type="nucleotide sequence ID" value="NZ_CAJHOF010000001.1"/>
</dbReference>
<organism evidence="2 3">
    <name type="scientific">Campylobacter majalis</name>
    <dbReference type="NCBI Taxonomy" id="2790656"/>
    <lineage>
        <taxon>Bacteria</taxon>
        <taxon>Pseudomonadati</taxon>
        <taxon>Campylobacterota</taxon>
        <taxon>Epsilonproteobacteria</taxon>
        <taxon>Campylobacterales</taxon>
        <taxon>Campylobacteraceae</taxon>
        <taxon>Campylobacter</taxon>
    </lineage>
</organism>
<dbReference type="InterPro" id="IPR005220">
    <property type="entry name" value="CarO-like"/>
</dbReference>